<organism evidence="8 9">
    <name type="scientific">Compostibacter hankyongensis</name>
    <dbReference type="NCBI Taxonomy" id="1007089"/>
    <lineage>
        <taxon>Bacteria</taxon>
        <taxon>Pseudomonadati</taxon>
        <taxon>Bacteroidota</taxon>
        <taxon>Chitinophagia</taxon>
        <taxon>Chitinophagales</taxon>
        <taxon>Chitinophagaceae</taxon>
        <taxon>Compostibacter</taxon>
    </lineage>
</organism>
<evidence type="ECO:0000313" key="8">
    <source>
        <dbReference type="EMBL" id="GAA4305505.1"/>
    </source>
</evidence>
<evidence type="ECO:0000259" key="7">
    <source>
        <dbReference type="Pfam" id="PF14322"/>
    </source>
</evidence>
<proteinExistence type="inferred from homology"/>
<gene>
    <name evidence="8" type="ORF">GCM10023143_10800</name>
</gene>
<dbReference type="InterPro" id="IPR033985">
    <property type="entry name" value="SusD-like_N"/>
</dbReference>
<dbReference type="InterPro" id="IPR012944">
    <property type="entry name" value="SusD_RagB_dom"/>
</dbReference>
<comment type="caution">
    <text evidence="8">The sequence shown here is derived from an EMBL/GenBank/DDBJ whole genome shotgun (WGS) entry which is preliminary data.</text>
</comment>
<dbReference type="SUPFAM" id="SSF48452">
    <property type="entry name" value="TPR-like"/>
    <property type="match status" value="1"/>
</dbReference>
<evidence type="ECO:0000256" key="2">
    <source>
        <dbReference type="ARBA" id="ARBA00006275"/>
    </source>
</evidence>
<comment type="similarity">
    <text evidence="2">Belongs to the SusD family.</text>
</comment>
<sequence length="585" mass="66565">MKPSLIRYFIFPAFILLFVIQEGCRKTGSFLDQKVGASLNEDIVFSDSAYTMDNLADIYEGLYFWYNTNTPNSSNGPWDEMTDEAETRWPGGHNIPNQVFEGTFGTEFYNYIQSDWTHFYTRIRQCNIFLQNVDRSPLSGVLKERTKAEARFLRAYHYFLLMEGFGGVPIVGDTVYGLASLNVQVRSSWEDCVNYVVSELDDIAPQLPVRYSGLDYGRITRGACLALKSRLLLFAASPLYNGGSPAEDGNLKPLTGYPTYDASRWQKALKAAQDVVSLGAYHLETDNDTKPGYGFYHMFLQRVSDEIILARMQGPNKDIEQHEQPKSRGGDYRRYPTQELVDAFPMKNGRAIGDNASGYDQDNPYDNRDPRFYYTVVYNGASLMNKTSNQMEPVWTYKGAPQDGLQPVTSNTATNTGYYVRKMMDDQVTANGTARTDRCAPILFRYAEVLLNLAEAANETGNTDLALQQLIALRKRAGIDPGGDNRYGLPAAPSKDEARELIRNERFIELAFEMQRFWDLKRWKAGDWLDGQMMHGMQVTKNDDGSFSYKRIETRHRYFGNLIYYFPIPLDEVSVNPALLQNPGW</sequence>
<reference evidence="9" key="1">
    <citation type="journal article" date="2019" name="Int. J. Syst. Evol. Microbiol.">
        <title>The Global Catalogue of Microorganisms (GCM) 10K type strain sequencing project: providing services to taxonomists for standard genome sequencing and annotation.</title>
        <authorList>
            <consortium name="The Broad Institute Genomics Platform"/>
            <consortium name="The Broad Institute Genome Sequencing Center for Infectious Disease"/>
            <person name="Wu L."/>
            <person name="Ma J."/>
        </authorList>
    </citation>
    <scope>NUCLEOTIDE SEQUENCE [LARGE SCALE GENOMIC DNA]</scope>
    <source>
        <strain evidence="9">JCM 17664</strain>
    </source>
</reference>
<evidence type="ECO:0000256" key="3">
    <source>
        <dbReference type="ARBA" id="ARBA00022729"/>
    </source>
</evidence>
<keyword evidence="4" id="KW-0472">Membrane</keyword>
<evidence type="ECO:0000256" key="4">
    <source>
        <dbReference type="ARBA" id="ARBA00023136"/>
    </source>
</evidence>
<accession>A0ABP8FKB1</accession>
<feature type="domain" description="SusD-like N-terminal" evidence="7">
    <location>
        <begin position="110"/>
        <end position="233"/>
    </location>
</feature>
<keyword evidence="3" id="KW-0732">Signal</keyword>
<protein>
    <submittedName>
        <fullName evidence="8">RagB/SusD family nutrient uptake outer membrane protein</fullName>
    </submittedName>
</protein>
<dbReference type="Gene3D" id="1.25.40.390">
    <property type="match status" value="1"/>
</dbReference>
<evidence type="ECO:0000259" key="6">
    <source>
        <dbReference type="Pfam" id="PF07980"/>
    </source>
</evidence>
<dbReference type="EMBL" id="BAABFN010000002">
    <property type="protein sequence ID" value="GAA4305505.1"/>
    <property type="molecule type" value="Genomic_DNA"/>
</dbReference>
<keyword evidence="9" id="KW-1185">Reference proteome</keyword>
<dbReference type="CDD" id="cd08977">
    <property type="entry name" value="SusD"/>
    <property type="match status" value="1"/>
</dbReference>
<dbReference type="Pfam" id="PF14322">
    <property type="entry name" value="SusD-like_3"/>
    <property type="match status" value="1"/>
</dbReference>
<keyword evidence="5" id="KW-0998">Cell outer membrane</keyword>
<comment type="subcellular location">
    <subcellularLocation>
        <location evidence="1">Cell outer membrane</location>
    </subcellularLocation>
</comment>
<dbReference type="Proteomes" id="UP001501207">
    <property type="component" value="Unassembled WGS sequence"/>
</dbReference>
<evidence type="ECO:0000313" key="9">
    <source>
        <dbReference type="Proteomes" id="UP001501207"/>
    </source>
</evidence>
<feature type="domain" description="RagB/SusD" evidence="6">
    <location>
        <begin position="321"/>
        <end position="585"/>
    </location>
</feature>
<name>A0ABP8FKB1_9BACT</name>
<dbReference type="RefSeq" id="WP_344976661.1">
    <property type="nucleotide sequence ID" value="NZ_BAABFN010000002.1"/>
</dbReference>
<dbReference type="Pfam" id="PF07980">
    <property type="entry name" value="SusD_RagB"/>
    <property type="match status" value="1"/>
</dbReference>
<dbReference type="InterPro" id="IPR011990">
    <property type="entry name" value="TPR-like_helical_dom_sf"/>
</dbReference>
<evidence type="ECO:0000256" key="1">
    <source>
        <dbReference type="ARBA" id="ARBA00004442"/>
    </source>
</evidence>
<evidence type="ECO:0000256" key="5">
    <source>
        <dbReference type="ARBA" id="ARBA00023237"/>
    </source>
</evidence>